<dbReference type="Pfam" id="PF10123">
    <property type="entry name" value="Mu-like_Pro"/>
    <property type="match status" value="1"/>
</dbReference>
<feature type="compositionally biased region" description="Low complexity" evidence="1">
    <location>
        <begin position="32"/>
        <end position="48"/>
    </location>
</feature>
<feature type="signal peptide" evidence="2">
    <location>
        <begin position="1"/>
        <end position="29"/>
    </location>
</feature>
<evidence type="ECO:0000313" key="3">
    <source>
        <dbReference type="EMBL" id="NNM46012.1"/>
    </source>
</evidence>
<proteinExistence type="predicted"/>
<dbReference type="EMBL" id="JABEPQ010000001">
    <property type="protein sequence ID" value="NNM46012.1"/>
    <property type="molecule type" value="Genomic_DNA"/>
</dbReference>
<feature type="region of interest" description="Disordered" evidence="1">
    <location>
        <begin position="152"/>
        <end position="176"/>
    </location>
</feature>
<sequence length="199" mass="19459">MSISKPVKIAAVGGVVALATGIGASQALAAGSTPSPSATSSASPSTAPEQSGGSATTDQEGRSPGGPGGPGRGGHGRGMDAAALASALGLSESKVQTALDSVREQLKPSSPPAQGTKPTEADRAAHEKAEVAALAKALGVSEAKVQAALDKVQAAQKTERRTDLSTRLDTAVKDGKLSAADKESVLKAFDAGVLGGGPR</sequence>
<accession>A0A849HFH2</accession>
<feature type="compositionally biased region" description="Basic and acidic residues" evidence="1">
    <location>
        <begin position="119"/>
        <end position="128"/>
    </location>
</feature>
<protein>
    <submittedName>
        <fullName evidence="3">Uncharacterized protein</fullName>
    </submittedName>
</protein>
<dbReference type="RefSeq" id="WP_171242956.1">
    <property type="nucleotide sequence ID" value="NZ_JABEPQ010000001.1"/>
</dbReference>
<evidence type="ECO:0000313" key="4">
    <source>
        <dbReference type="Proteomes" id="UP000588586"/>
    </source>
</evidence>
<organism evidence="3 4">
    <name type="scientific">Knoellia koreensis</name>
    <dbReference type="NCBI Taxonomy" id="2730921"/>
    <lineage>
        <taxon>Bacteria</taxon>
        <taxon>Bacillati</taxon>
        <taxon>Actinomycetota</taxon>
        <taxon>Actinomycetes</taxon>
        <taxon>Micrococcales</taxon>
        <taxon>Intrasporangiaceae</taxon>
        <taxon>Knoellia</taxon>
    </lineage>
</organism>
<keyword evidence="2" id="KW-0732">Signal</keyword>
<feature type="compositionally biased region" description="Polar residues" evidence="1">
    <location>
        <begin position="49"/>
        <end position="58"/>
    </location>
</feature>
<feature type="compositionally biased region" description="Low complexity" evidence="1">
    <location>
        <begin position="81"/>
        <end position="93"/>
    </location>
</feature>
<dbReference type="InterPro" id="IPR012106">
    <property type="entry name" value="Phage_Mu_Gp1"/>
</dbReference>
<feature type="region of interest" description="Disordered" evidence="1">
    <location>
        <begin position="28"/>
        <end position="128"/>
    </location>
</feature>
<reference evidence="3 4" key="1">
    <citation type="submission" date="2020-04" db="EMBL/GenBank/DDBJ databases">
        <title>Knoellia sp. isolate from air conditioner.</title>
        <authorList>
            <person name="Chea S."/>
            <person name="Kim D.-U."/>
        </authorList>
    </citation>
    <scope>NUCLEOTIDE SEQUENCE [LARGE SCALE GENOMIC DNA]</scope>
    <source>
        <strain evidence="3 4">DB2414S</strain>
    </source>
</reference>
<dbReference type="AlphaFoldDB" id="A0A849HFH2"/>
<feature type="chain" id="PRO_5033005032" evidence="2">
    <location>
        <begin position="30"/>
        <end position="199"/>
    </location>
</feature>
<feature type="compositionally biased region" description="Gly residues" evidence="1">
    <location>
        <begin position="63"/>
        <end position="73"/>
    </location>
</feature>
<dbReference type="Proteomes" id="UP000588586">
    <property type="component" value="Unassembled WGS sequence"/>
</dbReference>
<feature type="compositionally biased region" description="Basic and acidic residues" evidence="1">
    <location>
        <begin position="157"/>
        <end position="176"/>
    </location>
</feature>
<name>A0A849HFH2_9MICO</name>
<comment type="caution">
    <text evidence="3">The sequence shown here is derived from an EMBL/GenBank/DDBJ whole genome shotgun (WGS) entry which is preliminary data.</text>
</comment>
<keyword evidence="4" id="KW-1185">Reference proteome</keyword>
<gene>
    <name evidence="3" type="ORF">HJG52_08325</name>
</gene>
<evidence type="ECO:0000256" key="2">
    <source>
        <dbReference type="SAM" id="SignalP"/>
    </source>
</evidence>
<evidence type="ECO:0000256" key="1">
    <source>
        <dbReference type="SAM" id="MobiDB-lite"/>
    </source>
</evidence>